<evidence type="ECO:0000256" key="1">
    <source>
        <dbReference type="SAM" id="MobiDB-lite"/>
    </source>
</evidence>
<name>S0FEV2_9BACT</name>
<evidence type="ECO:0000313" key="3">
    <source>
        <dbReference type="Proteomes" id="UP000014073"/>
    </source>
</evidence>
<sequence>MLETKSGFTRPQEREKRGWSTGIKKGVPLYSNLFINLKSNTMKTRCKGTGFPVNCKSFQKKNMFNNIF</sequence>
<organism evidence="2 3">
    <name type="scientific">Phocaeicola coprophilus DSM 18228 = JCM 13818</name>
    <dbReference type="NCBI Taxonomy" id="547042"/>
    <lineage>
        <taxon>Bacteria</taxon>
        <taxon>Pseudomonadati</taxon>
        <taxon>Bacteroidota</taxon>
        <taxon>Bacteroidia</taxon>
        <taxon>Bacteroidales</taxon>
        <taxon>Bacteroidaceae</taxon>
        <taxon>Phocaeicola</taxon>
    </lineage>
</organism>
<dbReference type="STRING" id="547042.BACCOPRO_03823"/>
<reference evidence="2 3" key="1">
    <citation type="submission" date="2008-12" db="EMBL/GenBank/DDBJ databases">
        <authorList>
            <person name="Fulton L."/>
            <person name="Clifton S."/>
            <person name="Fulton B."/>
            <person name="Xu J."/>
            <person name="Minx P."/>
            <person name="Pepin K.H."/>
            <person name="Johnson M."/>
            <person name="Bhonagiri V."/>
            <person name="Nash W.E."/>
            <person name="Mardis E.R."/>
            <person name="Wilson R.K."/>
        </authorList>
    </citation>
    <scope>NUCLEOTIDE SEQUENCE [LARGE SCALE GENOMIC DNA]</scope>
    <source>
        <strain evidence="2 3">DSM 18228</strain>
    </source>
</reference>
<dbReference type="HOGENOM" id="CLU_2785134_0_0_10"/>
<gene>
    <name evidence="2" type="ORF">BACCOPRO_03823</name>
</gene>
<dbReference type="AlphaFoldDB" id="S0FEV2"/>
<comment type="caution">
    <text evidence="2">The sequence shown here is derived from an EMBL/GenBank/DDBJ whole genome shotgun (WGS) entry which is preliminary data.</text>
</comment>
<evidence type="ECO:0000313" key="2">
    <source>
        <dbReference type="EMBL" id="EEF78296.1"/>
    </source>
</evidence>
<accession>S0FEV2</accession>
<proteinExistence type="predicted"/>
<dbReference type="Proteomes" id="UP000014073">
    <property type="component" value="Unassembled WGS sequence"/>
</dbReference>
<keyword evidence="3" id="KW-1185">Reference proteome</keyword>
<dbReference type="EMBL" id="ACBW01000236">
    <property type="protein sequence ID" value="EEF78296.1"/>
    <property type="molecule type" value="Genomic_DNA"/>
</dbReference>
<protein>
    <submittedName>
        <fullName evidence="2">Uncharacterized protein</fullName>
    </submittedName>
</protein>
<feature type="region of interest" description="Disordered" evidence="1">
    <location>
        <begin position="1"/>
        <end position="20"/>
    </location>
</feature>